<evidence type="ECO:0000259" key="5">
    <source>
        <dbReference type="PROSITE" id="PS50931"/>
    </source>
</evidence>
<dbReference type="Pfam" id="PF03466">
    <property type="entry name" value="LysR_substrate"/>
    <property type="match status" value="1"/>
</dbReference>
<dbReference type="PRINTS" id="PR00039">
    <property type="entry name" value="HTHLYSR"/>
</dbReference>
<evidence type="ECO:0000256" key="4">
    <source>
        <dbReference type="ARBA" id="ARBA00023163"/>
    </source>
</evidence>
<comment type="caution">
    <text evidence="6">The sequence shown here is derived from an EMBL/GenBank/DDBJ whole genome shotgun (WGS) entry which is preliminary data.</text>
</comment>
<keyword evidence="4" id="KW-0804">Transcription</keyword>
<name>A0A1Y3PBL2_9BACI</name>
<organism evidence="6 7">
    <name type="scientific">Bacillus thermozeamaize</name>
    <dbReference type="NCBI Taxonomy" id="230954"/>
    <lineage>
        <taxon>Bacteria</taxon>
        <taxon>Bacillati</taxon>
        <taxon>Bacillota</taxon>
        <taxon>Bacilli</taxon>
        <taxon>Bacillales</taxon>
        <taxon>Bacillaceae</taxon>
        <taxon>Bacillus</taxon>
    </lineage>
</organism>
<evidence type="ECO:0000256" key="1">
    <source>
        <dbReference type="ARBA" id="ARBA00009437"/>
    </source>
</evidence>
<dbReference type="InterPro" id="IPR036390">
    <property type="entry name" value="WH_DNA-bd_sf"/>
</dbReference>
<dbReference type="AlphaFoldDB" id="A0A1Y3PBL2"/>
<keyword evidence="2" id="KW-0805">Transcription regulation</keyword>
<dbReference type="InterPro" id="IPR005119">
    <property type="entry name" value="LysR_subst-bd"/>
</dbReference>
<dbReference type="Gene3D" id="1.10.10.10">
    <property type="entry name" value="Winged helix-like DNA-binding domain superfamily/Winged helix DNA-binding domain"/>
    <property type="match status" value="1"/>
</dbReference>
<dbReference type="SUPFAM" id="SSF46785">
    <property type="entry name" value="Winged helix' DNA-binding domain"/>
    <property type="match status" value="1"/>
</dbReference>
<dbReference type="PROSITE" id="PS50931">
    <property type="entry name" value="HTH_LYSR"/>
    <property type="match status" value="1"/>
</dbReference>
<dbReference type="GO" id="GO:0000976">
    <property type="term" value="F:transcription cis-regulatory region binding"/>
    <property type="evidence" value="ECO:0007669"/>
    <property type="project" value="TreeGrafter"/>
</dbReference>
<dbReference type="PANTHER" id="PTHR30126">
    <property type="entry name" value="HTH-TYPE TRANSCRIPTIONAL REGULATOR"/>
    <property type="match status" value="1"/>
</dbReference>
<dbReference type="InterPro" id="IPR036388">
    <property type="entry name" value="WH-like_DNA-bd_sf"/>
</dbReference>
<gene>
    <name evidence="6" type="ORF">BAA01_06185</name>
</gene>
<evidence type="ECO:0000256" key="2">
    <source>
        <dbReference type="ARBA" id="ARBA00023015"/>
    </source>
</evidence>
<dbReference type="CDD" id="cd05466">
    <property type="entry name" value="PBP2_LTTR_substrate"/>
    <property type="match status" value="1"/>
</dbReference>
<dbReference type="EMBL" id="LZRT01000121">
    <property type="protein sequence ID" value="OUM84715.1"/>
    <property type="molecule type" value="Genomic_DNA"/>
</dbReference>
<protein>
    <recommendedName>
        <fullName evidence="5">HTH lysR-type domain-containing protein</fullName>
    </recommendedName>
</protein>
<keyword evidence="3" id="KW-0238">DNA-binding</keyword>
<proteinExistence type="inferred from homology"/>
<dbReference type="SUPFAM" id="SSF53850">
    <property type="entry name" value="Periplasmic binding protein-like II"/>
    <property type="match status" value="1"/>
</dbReference>
<evidence type="ECO:0000313" key="7">
    <source>
        <dbReference type="Proteomes" id="UP000196475"/>
    </source>
</evidence>
<dbReference type="PANTHER" id="PTHR30126:SF40">
    <property type="entry name" value="HTH-TYPE TRANSCRIPTIONAL REGULATOR GLTR"/>
    <property type="match status" value="1"/>
</dbReference>
<evidence type="ECO:0000313" key="6">
    <source>
        <dbReference type="EMBL" id="OUM84715.1"/>
    </source>
</evidence>
<dbReference type="Pfam" id="PF00126">
    <property type="entry name" value="HTH_1"/>
    <property type="match status" value="1"/>
</dbReference>
<dbReference type="Proteomes" id="UP000196475">
    <property type="component" value="Unassembled WGS sequence"/>
</dbReference>
<accession>A0A1Y3PBL2</accession>
<dbReference type="FunFam" id="1.10.10.10:FF:000001">
    <property type="entry name" value="LysR family transcriptional regulator"/>
    <property type="match status" value="1"/>
</dbReference>
<reference evidence="7" key="1">
    <citation type="submission" date="2016-06" db="EMBL/GenBank/DDBJ databases">
        <authorList>
            <person name="Nascimento L."/>
            <person name="Pereira R.V."/>
            <person name="Martins L.F."/>
            <person name="Quaggio R.B."/>
            <person name="Silva A.M."/>
            <person name="Setubal J.C."/>
        </authorList>
    </citation>
    <scope>NUCLEOTIDE SEQUENCE [LARGE SCALE GENOMIC DNA]</scope>
</reference>
<dbReference type="InterPro" id="IPR000847">
    <property type="entry name" value="LysR_HTH_N"/>
</dbReference>
<evidence type="ECO:0000256" key="3">
    <source>
        <dbReference type="ARBA" id="ARBA00023125"/>
    </source>
</evidence>
<dbReference type="GO" id="GO:0003700">
    <property type="term" value="F:DNA-binding transcription factor activity"/>
    <property type="evidence" value="ECO:0007669"/>
    <property type="project" value="InterPro"/>
</dbReference>
<feature type="domain" description="HTH lysR-type" evidence="5">
    <location>
        <begin position="1"/>
        <end position="58"/>
    </location>
</feature>
<dbReference type="Gene3D" id="3.40.190.290">
    <property type="match status" value="1"/>
</dbReference>
<comment type="similarity">
    <text evidence="1">Belongs to the LysR transcriptional regulatory family.</text>
</comment>
<sequence>MDIDQLKTFLLVKRVMNYSRAAELLNVTQPTVTARIQNLEKELDCRLFHKVGRAITLTKEGEIFSRYAEKILDYMHEAKESISLLKKPHLKIGFAPGFSKQLVMDVVHLFESKSKHDLMLTIIEGQDSADLTNKVLNKDINLAFVRTLFTHPELSARHICDDKLVFIIGTGHRLANKQKITTEDLIGETMICFLRHTPIWRKVDEKLVGIEKLKRIEVGTLEMLKSMVIANWGFSIIPSLSIETHEKSKIHTKEFEILDKITNKVIALFRNDSPNIEYIQLFIQTFKNLMENVNDVVIS</sequence>